<dbReference type="AlphaFoldDB" id="A0A510Y8I7"/>
<feature type="chain" id="PRO_5039365579" evidence="6">
    <location>
        <begin position="24"/>
        <end position="426"/>
    </location>
</feature>
<dbReference type="RefSeq" id="WP_094908184.1">
    <property type="nucleotide sequence ID" value="NZ_BJUN01000017.1"/>
</dbReference>
<dbReference type="InterPro" id="IPR006059">
    <property type="entry name" value="SBP"/>
</dbReference>
<dbReference type="OrthoDB" id="9798191at2"/>
<keyword evidence="4" id="KW-0564">Palmitate</keyword>
<reference evidence="7 8" key="1">
    <citation type="submission" date="2019-07" db="EMBL/GenBank/DDBJ databases">
        <title>Whole genome shotgun sequence of Marinococcus halophilus NBRC 102359.</title>
        <authorList>
            <person name="Hosoyama A."/>
            <person name="Uohara A."/>
            <person name="Ohji S."/>
            <person name="Ichikawa N."/>
        </authorList>
    </citation>
    <scope>NUCLEOTIDE SEQUENCE [LARGE SCALE GENOMIC DNA]</scope>
    <source>
        <strain evidence="7 8">NBRC 102359</strain>
    </source>
</reference>
<evidence type="ECO:0000313" key="7">
    <source>
        <dbReference type="EMBL" id="GEK59675.1"/>
    </source>
</evidence>
<dbReference type="Gene3D" id="3.40.190.10">
    <property type="entry name" value="Periplasmic binding protein-like II"/>
    <property type="match status" value="2"/>
</dbReference>
<dbReference type="PROSITE" id="PS51257">
    <property type="entry name" value="PROKAR_LIPOPROTEIN"/>
    <property type="match status" value="1"/>
</dbReference>
<keyword evidence="3" id="KW-0472">Membrane</keyword>
<dbReference type="InterPro" id="IPR050490">
    <property type="entry name" value="Bact_solute-bd_prot1"/>
</dbReference>
<feature type="signal peptide" evidence="6">
    <location>
        <begin position="1"/>
        <end position="23"/>
    </location>
</feature>
<dbReference type="EMBL" id="BJUN01000017">
    <property type="protein sequence ID" value="GEK59675.1"/>
    <property type="molecule type" value="Genomic_DNA"/>
</dbReference>
<comment type="caution">
    <text evidence="7">The sequence shown here is derived from an EMBL/GenBank/DDBJ whole genome shotgun (WGS) entry which is preliminary data.</text>
</comment>
<dbReference type="STRING" id="1371.GCA_900166605_00079"/>
<protein>
    <submittedName>
        <fullName evidence="7">ABC transporter substrate-binding protein</fullName>
    </submittedName>
</protein>
<organism evidence="7 8">
    <name type="scientific">Marinococcus halophilus</name>
    <dbReference type="NCBI Taxonomy" id="1371"/>
    <lineage>
        <taxon>Bacteria</taxon>
        <taxon>Bacillati</taxon>
        <taxon>Bacillota</taxon>
        <taxon>Bacilli</taxon>
        <taxon>Bacillales</taxon>
        <taxon>Bacillaceae</taxon>
        <taxon>Marinococcus</taxon>
    </lineage>
</organism>
<accession>A0A510Y8I7</accession>
<keyword evidence="8" id="KW-1185">Reference proteome</keyword>
<evidence type="ECO:0000256" key="5">
    <source>
        <dbReference type="ARBA" id="ARBA00023288"/>
    </source>
</evidence>
<keyword evidence="5" id="KW-0449">Lipoprotein</keyword>
<dbReference type="SUPFAM" id="SSF53850">
    <property type="entry name" value="Periplasmic binding protein-like II"/>
    <property type="match status" value="1"/>
</dbReference>
<evidence type="ECO:0000256" key="1">
    <source>
        <dbReference type="ARBA" id="ARBA00022475"/>
    </source>
</evidence>
<evidence type="ECO:0000256" key="2">
    <source>
        <dbReference type="ARBA" id="ARBA00022729"/>
    </source>
</evidence>
<evidence type="ECO:0000256" key="4">
    <source>
        <dbReference type="ARBA" id="ARBA00023139"/>
    </source>
</evidence>
<dbReference type="Proteomes" id="UP000321051">
    <property type="component" value="Unassembled WGS sequence"/>
</dbReference>
<keyword evidence="1" id="KW-1003">Cell membrane</keyword>
<evidence type="ECO:0000256" key="6">
    <source>
        <dbReference type="SAM" id="SignalP"/>
    </source>
</evidence>
<dbReference type="Pfam" id="PF01547">
    <property type="entry name" value="SBP_bac_1"/>
    <property type="match status" value="1"/>
</dbReference>
<keyword evidence="2 6" id="KW-0732">Signal</keyword>
<evidence type="ECO:0000256" key="3">
    <source>
        <dbReference type="ARBA" id="ARBA00023136"/>
    </source>
</evidence>
<sequence>MGRTWKKPVAASLAGVLALGGLAACGNDSGSGGDDDVVTLSYWKSADTGRPDFEAFMEVVNKFNDEHEDIQLDVNTTPNDDYRTRLNTRAAGGDLPDVFQVWPGAELRPLVEAGAVEPIDDIEDYWLDSGLLEEGSFDEFTIEDNTYAVPVNSNPTHFIYYNKDMLSKAGYDSFPEDYEGFLQLIKDLKEEDVTPISLGNSGGWVLQSVYISTIADRFTGPDFLEGVENGDRKFTDPEFIQGLEVIEELNNMEAFNNDLNTIDSIQMIDQFLQEESAMVMDGNWAATEIIENKQEDQDIGITTIPLGDRNSISNTMGSASAINSDISDEKKEAAKEFLKWLYNEELFKELQSVGRIVPTNVENPNDELDPLINEMMEITQEAENAPVYDATLTPSLNDELENQLQALTLGETTPEEIGEALQDEVE</sequence>
<dbReference type="PANTHER" id="PTHR43649:SF33">
    <property type="entry name" value="POLYGALACTURONAN_RHAMNOGALACTURONAN-BINDING PROTEIN YTCQ"/>
    <property type="match status" value="1"/>
</dbReference>
<dbReference type="PANTHER" id="PTHR43649">
    <property type="entry name" value="ARABINOSE-BINDING PROTEIN-RELATED"/>
    <property type="match status" value="1"/>
</dbReference>
<evidence type="ECO:0000313" key="8">
    <source>
        <dbReference type="Proteomes" id="UP000321051"/>
    </source>
</evidence>
<gene>
    <name evidence="7" type="ORF">MHA01_25800</name>
</gene>
<proteinExistence type="predicted"/>
<name>A0A510Y8I7_MARHA</name>